<comment type="caution">
    <text evidence="2">The sequence shown here is derived from an EMBL/GenBank/DDBJ whole genome shotgun (WGS) entry which is preliminary data.</text>
</comment>
<proteinExistence type="predicted"/>
<sequence length="162" mass="18121">MATIFSPSSPSANDDHIPTATLALPLIAITAASASRRLLSLCWSTNETVALIDVYKDKWYSLRRGNLRAFHWQEVANDVAYRCPSNPAKTSVQCRHKMENSASAIVLRSRVLPHLVAQSILILLGLLQRMHSVAAIRDLGKGFMKMENVKMDMARMVEEMRI</sequence>
<gene>
    <name evidence="2" type="ORF">Fot_43395</name>
</gene>
<evidence type="ECO:0000313" key="2">
    <source>
        <dbReference type="EMBL" id="KAL2490103.1"/>
    </source>
</evidence>
<dbReference type="InterPro" id="IPR044823">
    <property type="entry name" value="ASIL1/2-like"/>
</dbReference>
<dbReference type="Pfam" id="PF13837">
    <property type="entry name" value="Myb_DNA-bind_4"/>
    <property type="match status" value="1"/>
</dbReference>
<dbReference type="InterPro" id="IPR044822">
    <property type="entry name" value="Myb_DNA-bind_4"/>
</dbReference>
<evidence type="ECO:0000259" key="1">
    <source>
        <dbReference type="Pfam" id="PF13837"/>
    </source>
</evidence>
<dbReference type="Gene3D" id="1.10.10.60">
    <property type="entry name" value="Homeodomain-like"/>
    <property type="match status" value="1"/>
</dbReference>
<protein>
    <submittedName>
        <fullName evidence="2">Trihelix transcription factor ASIL2</fullName>
    </submittedName>
</protein>
<organism evidence="2 3">
    <name type="scientific">Forsythia ovata</name>
    <dbReference type="NCBI Taxonomy" id="205694"/>
    <lineage>
        <taxon>Eukaryota</taxon>
        <taxon>Viridiplantae</taxon>
        <taxon>Streptophyta</taxon>
        <taxon>Embryophyta</taxon>
        <taxon>Tracheophyta</taxon>
        <taxon>Spermatophyta</taxon>
        <taxon>Magnoliopsida</taxon>
        <taxon>eudicotyledons</taxon>
        <taxon>Gunneridae</taxon>
        <taxon>Pentapetalae</taxon>
        <taxon>asterids</taxon>
        <taxon>lamiids</taxon>
        <taxon>Lamiales</taxon>
        <taxon>Oleaceae</taxon>
        <taxon>Forsythieae</taxon>
        <taxon>Forsythia</taxon>
    </lineage>
</organism>
<dbReference type="EMBL" id="JBFOLJ010000012">
    <property type="protein sequence ID" value="KAL2490103.1"/>
    <property type="molecule type" value="Genomic_DNA"/>
</dbReference>
<evidence type="ECO:0000313" key="3">
    <source>
        <dbReference type="Proteomes" id="UP001604277"/>
    </source>
</evidence>
<name>A0ABD1RQT2_9LAMI</name>
<accession>A0ABD1RQT2</accession>
<keyword evidence="3" id="KW-1185">Reference proteome</keyword>
<dbReference type="PANTHER" id="PTHR31307">
    <property type="entry name" value="TRIHELIX TRANSCRIPTION FACTOR ASIL2"/>
    <property type="match status" value="1"/>
</dbReference>
<dbReference type="PANTHER" id="PTHR31307:SF49">
    <property type="entry name" value="ALCOHOL DEHYDROGENASE TRANSCRIPTION FACTOR MYB_SANT-LIKE FAMILY PROTEIN"/>
    <property type="match status" value="1"/>
</dbReference>
<dbReference type="AlphaFoldDB" id="A0ABD1RQT2"/>
<dbReference type="Proteomes" id="UP001604277">
    <property type="component" value="Unassembled WGS sequence"/>
</dbReference>
<reference evidence="3" key="1">
    <citation type="submission" date="2024-07" db="EMBL/GenBank/DDBJ databases">
        <title>Two chromosome-level genome assemblies of Korean endemic species Abeliophyllum distichum and Forsythia ovata (Oleaceae).</title>
        <authorList>
            <person name="Jang H."/>
        </authorList>
    </citation>
    <scope>NUCLEOTIDE SEQUENCE [LARGE SCALE GENOMIC DNA]</scope>
</reference>
<feature type="domain" description="Myb/SANT-like DNA-binding" evidence="1">
    <location>
        <begin position="42"/>
        <end position="100"/>
    </location>
</feature>